<feature type="domain" description="Glycosyltransferase 2-like" evidence="1">
    <location>
        <begin position="6"/>
        <end position="177"/>
    </location>
</feature>
<evidence type="ECO:0000313" key="3">
    <source>
        <dbReference type="Proteomes" id="UP000095552"/>
    </source>
</evidence>
<gene>
    <name evidence="2" type="ORF">BFP71_10030</name>
</gene>
<dbReference type="InterPro" id="IPR001173">
    <property type="entry name" value="Glyco_trans_2-like"/>
</dbReference>
<dbReference type="InterPro" id="IPR050834">
    <property type="entry name" value="Glycosyltransf_2"/>
</dbReference>
<name>A0A1E5SL76_9BACT</name>
<keyword evidence="3" id="KW-1185">Reference proteome</keyword>
<dbReference type="Gene3D" id="3.90.550.10">
    <property type="entry name" value="Spore Coat Polysaccharide Biosynthesis Protein SpsA, Chain A"/>
    <property type="match status" value="1"/>
</dbReference>
<protein>
    <recommendedName>
        <fullName evidence="1">Glycosyltransferase 2-like domain-containing protein</fullName>
    </recommendedName>
</protein>
<dbReference type="Proteomes" id="UP000095552">
    <property type="component" value="Unassembled WGS sequence"/>
</dbReference>
<organism evidence="2 3">
    <name type="scientific">Roseivirga misakiensis</name>
    <dbReference type="NCBI Taxonomy" id="1563681"/>
    <lineage>
        <taxon>Bacteria</taxon>
        <taxon>Pseudomonadati</taxon>
        <taxon>Bacteroidota</taxon>
        <taxon>Cytophagia</taxon>
        <taxon>Cytophagales</taxon>
        <taxon>Roseivirgaceae</taxon>
        <taxon>Roseivirga</taxon>
    </lineage>
</organism>
<dbReference type="PANTHER" id="PTHR43685">
    <property type="entry name" value="GLYCOSYLTRANSFERASE"/>
    <property type="match status" value="1"/>
</dbReference>
<sequence>MNPLVTIICISYNHAPYIKEALDAVFAQDYEQIQVIIADDGSTDNSQDVIKELLEGKTLQCIFNEENIGYTRTFNSALKHAEGEFIIDYALDDVMKPAFVRKSVDRFKLTDRSTGVVFSNADYIDEDSNVIGNHNESLFKKKMIKAIPEGDIFTNLMDRYFICTPTMVIRKEVFDRLGGYDEALAYEDFDFWIRSSRYWEYAYTDVIEMQKRKLKSSMSAARYQFTMNKQLKSTRIVCEKAFHLCKTEKELKLLGARLNYEYRQCIRNGANDLAEDYQLLIKKTGSSLDAISLGVRFLGRKFHRKHH</sequence>
<dbReference type="PANTHER" id="PTHR43685:SF11">
    <property type="entry name" value="GLYCOSYLTRANSFERASE TAGX-RELATED"/>
    <property type="match status" value="1"/>
</dbReference>
<reference evidence="2 3" key="1">
    <citation type="submission" date="2016-08" db="EMBL/GenBank/DDBJ databases">
        <title>Draft genome of Fabibacter sp. strain SK-8.</title>
        <authorList>
            <person name="Wong S.-K."/>
            <person name="Hamasaki K."/>
            <person name="Yoshizawa S."/>
        </authorList>
    </citation>
    <scope>NUCLEOTIDE SEQUENCE [LARGE SCALE GENOMIC DNA]</scope>
    <source>
        <strain evidence="2 3">SK-8</strain>
    </source>
</reference>
<comment type="caution">
    <text evidence="2">The sequence shown here is derived from an EMBL/GenBank/DDBJ whole genome shotgun (WGS) entry which is preliminary data.</text>
</comment>
<dbReference type="RefSeq" id="WP_069835340.1">
    <property type="nucleotide sequence ID" value="NZ_MDGQ01000005.1"/>
</dbReference>
<dbReference type="EMBL" id="MDGQ01000005">
    <property type="protein sequence ID" value="OEJ99877.1"/>
    <property type="molecule type" value="Genomic_DNA"/>
</dbReference>
<dbReference type="InterPro" id="IPR029044">
    <property type="entry name" value="Nucleotide-diphossugar_trans"/>
</dbReference>
<dbReference type="STRING" id="1563681.BFP71_10030"/>
<dbReference type="SUPFAM" id="SSF53448">
    <property type="entry name" value="Nucleotide-diphospho-sugar transferases"/>
    <property type="match status" value="1"/>
</dbReference>
<proteinExistence type="predicted"/>
<dbReference type="AlphaFoldDB" id="A0A1E5SL76"/>
<evidence type="ECO:0000313" key="2">
    <source>
        <dbReference type="EMBL" id="OEJ99877.1"/>
    </source>
</evidence>
<evidence type="ECO:0000259" key="1">
    <source>
        <dbReference type="Pfam" id="PF00535"/>
    </source>
</evidence>
<dbReference type="OrthoDB" id="396512at2"/>
<accession>A0A1E5SL76</accession>
<dbReference type="Pfam" id="PF00535">
    <property type="entry name" value="Glycos_transf_2"/>
    <property type="match status" value="1"/>
</dbReference>